<proteinExistence type="predicted"/>
<evidence type="ECO:0000313" key="4">
    <source>
        <dbReference type="EMBL" id="MCS4037993.1"/>
    </source>
</evidence>
<feature type="region of interest" description="Disordered" evidence="2">
    <location>
        <begin position="3641"/>
        <end position="3684"/>
    </location>
</feature>
<evidence type="ECO:0000256" key="2">
    <source>
        <dbReference type="SAM" id="MobiDB-lite"/>
    </source>
</evidence>
<dbReference type="Proteomes" id="UP001155040">
    <property type="component" value="Unassembled WGS sequence"/>
</dbReference>
<feature type="compositionally biased region" description="Gly residues" evidence="2">
    <location>
        <begin position="2105"/>
        <end position="2114"/>
    </location>
</feature>
<comment type="caution">
    <text evidence="4">The sequence shown here is derived from an EMBL/GenBank/DDBJ whole genome shotgun (WGS) entry which is preliminary data.</text>
</comment>
<organism evidence="4 5">
    <name type="scientific">Salinibacter ruber</name>
    <dbReference type="NCBI Taxonomy" id="146919"/>
    <lineage>
        <taxon>Bacteria</taxon>
        <taxon>Pseudomonadati</taxon>
        <taxon>Rhodothermota</taxon>
        <taxon>Rhodothermia</taxon>
        <taxon>Rhodothermales</taxon>
        <taxon>Salinibacteraceae</taxon>
        <taxon>Salinibacter</taxon>
    </lineage>
</organism>
<accession>A0A9X3A090</accession>
<dbReference type="EMBL" id="JANUBF010000032">
    <property type="protein sequence ID" value="MCS4037993.1"/>
    <property type="molecule type" value="Genomic_DNA"/>
</dbReference>
<reference evidence="4" key="1">
    <citation type="submission" date="2022-08" db="EMBL/GenBank/DDBJ databases">
        <title>Genomic Encyclopedia of Type Strains, Phase V (KMG-V): Genome sequencing to study the core and pangenomes of soil and plant-associated prokaryotes.</title>
        <authorList>
            <person name="Whitman W."/>
        </authorList>
    </citation>
    <scope>NUCLEOTIDE SEQUENCE</scope>
    <source>
        <strain evidence="4">SP3012</strain>
    </source>
</reference>
<keyword evidence="1" id="KW-0175">Coiled coil</keyword>
<gene>
    <name evidence="4" type="ORF">GGQ01_003082</name>
</gene>
<keyword evidence="3" id="KW-0472">Membrane</keyword>
<sequence>MHWTWPTEAPALANDHSTGHSVLWGALLSVLLIGVGLHIGAGLQEAKAQGTIRTVVSNVPPVLQSPYVSDIEQNVRQGRYAVQVIYSSAGGEPVTVRLRISLSLEGEEVLETTSRPVTYEPGTYTYRTFEELPEVTFEESVSDLVEQARAELGTEVGRSGVLPEGEYTLRVEPQLLDPAAAVSPLPGTAVTTVRFPQPPELISPVAESRVSVEQPVFSWTPVNGAQGDLFEYDLLIARVLPQQTPLQAIEANRLVTGQRPISLTGRTSFSYTPDLPPLEEGATYAWQVRVRETNQRIPVADDGESEIHTFTYGTPEEQGEALAEVSEIPLVPGFARLRELGELEVREEEGALVLNGEAALSLSFAGQAGPTTTIAEVRGLRVQASDPSVLMGGQVRGAASEDLLPDLRAEGAALAPRSVRWRMGEGMTLEAQLTGSEGEPLGNPGRLRLTPQGPRGTLTATGSPIARFSSGPMTVRVRQVQARFPEGTLQASGVLSAFGRQTDCQIDPLSLGEGQPAVVNCAASASLTTGDAAPGDSTAAVQLELQGLEGAVEARWGRDSLSYDLTAEVAAQARVANTEPCGARATLRITPGGTSLLGSRPSCPVPTPRMDLGVADLLIEQIRLETLRYRGREDGWSVSLAAAAAGYLPTFGGAALPVMEEVRLTPAGARLPAVSYKEPDLAHLQPFTTDGVQVRLTGASAPEATVSIRGASSPGKEAKIEEVRARWPLSLDLGLTFPGFGESAPECLQAASAQISGADVGREAPVADIPPSVFERCRQQLPPGPSALAIGRLGGRLETDASGDSTRLDPTLSLGARLKAGAPVTCEDSASISLGDGLRLGAAEDPLEARAGPIETSCRLAIGPLEAGMSDVRVALRPSEGRQGAFLTGTATVQIGEGRSVEGPFRLNLRTGEFAELDIRVEEPFVTEIPRGESGLTFRVPGARLTPNGFVTDGRGELLLPETTIGATFESLRLGLKARSVEGGQVLIDRPFGFDARVDTSSRAGMEVALRAVGGPEEASPEAASGSPGVYFGLSGTPQVDSTGLSVRGETEPAAAGLSLPEISQTDGLEAVLSDSFEAQLLPLGLTGGRVTIQREDGGAALAHLDRSGLHLTPLMAQGTIPAKLPLPSRRVAYLRLKDAQGNLLVQTSRQRGGRVRIEARPGRSPQLVLPAFQQGGTVPRLPVALNQFTIDAAKGTYDSGSLSAQVPQGHPLRGRPVGKLPLALRAVEYGSRQVGGAPQEALFLSGGLRLFGQALKAGQPRHQVTFYVESGARAKAQVGLQNLGAQVPVAGGGKVTLSVDAVQGTATVPLRGGGGPAFDFQVEGGFGLYSGGGGPAGGEAVAAADVTLAYARPQGASGPRLSVSSLRARSLRSPDSIGVGSYKVAVPKLKDLSLSYDAAKESFSFDAGVEVGLAFDLQGEGDFALPLRHVRLSDRGFEIPPQSVNASSVPGLSLPRVPIGPAEVKVLALRTGAKTRFDWFGGGRLSLAPTLDLAVFLPSFGPANVGPPQGITLSDVTFSGGALSGSSAYAPSAPKRLPIGPPGGAGPALSVSEIRAELSGRPSGAQALSLDLTASLLPESGPLQVPQGQQCPAPKTFQVSVVEGPGLEGTVQDAAPCGQLSWGPVGLKLTQAKLTFAFQNGTQRLRALGAVEASLPGAGPNASPITVRGTNVGVDLLAGRVTSGSVEVDAPFGLPVPLGASNPLLRFTVGSPAGARPVATLGANGLALGQVSGTLDLESGRSVGVDFNGLRFSLGAGQGDGGQGLPIDRGSATIDPDVALQATASPLDWSLVDPSTSFGGSAGARLSLGSPITLSKDGLSFSGGGTAQARLQGQQFASLDLSFENGFTIGTRPVAISGGRANLSRPQSSSPLIWFDEQGLHANLGTVAKAAVPDTLGLPSTGVAYLVLRDPSTGDLRVNASQAQGGTQIQSQSGGVDLVLAGLGGPSPPRTNVSFGAVIDDAGNVSARSLELSLSGLSLGPEYPFTLTKARYRPGRPVPFEVEAEVDLPEVLQAGTSLTVDLALGPGGFEGRARTGTYSKLHRTALENQAPVAEVQQPSGADPKFTAKVRGLDIQFGSDPSQHAYRLSGDFQTPLLSTSASGGNSPGGGGSGGSEPVLLHFSGTYSAQSQSWSLTGTANHVQGDLPMGVGTFDPNPTNGIVVTASGSELSATLNGVYSASDFLEGFEVTVQDLTVGVERPNQQAQLLASVGSATISQEQSLSLFGGAVGLTVNRLSLGLKQSPLAVTATVSDGTLSFLRPKEPMQLSGLTIGSDGTFSAGSVKTGDLQVLGKHLVLKQLAFSQSGGSKPIGLSGTAEAQLPQPLGATADANISVESGAGGGVDVSVQGPNFNFDRGKHKIGNNPATEVDFGEFATFDLTGVGLDLNVEQSNRTPALRAAASLYLNNNTSKRVDFGDAGNLQKHPGIAVGLKGQPGSYRPDVQFNARAKASPENPLFTFDMDFLAVSLEQLGVSAGGAGPLELTIGGSAEIDIKAVYGDAAYKGLTITKNGIESSGQFRGGSFGILPSDPNAQDPDPIVKLELGFFQRGTNQRLPSAIDTYSGNMRDVPDQSQKKEIQPKVRRYFWFANQRGSALNLTIGAGKGPTVGGGIEEVLFFRTMSGEVELQVVGVNFQMEGAANVEATVKYTNVGSGFGLQVIGNASIGGKLDSEGGGGVGGTLVGVIENAPNRKLRVGMFLAARGGIPIVPGIIDIKSAGIGFFLRARDKTVNRAENAVQLSDEPIIQSRRSSIRTRNKTFFTVKVFGGVGVIGGGGSYVFEGSALVTVTNSYALVDQSVQDGSLLPIPGGIESANVLGVNWKTGSVSGAFYQGLSVSPGMNLVDASMGGAFFARSPDEWALYTAGTGFSNVQGSGVDVDVLGGILTADGDLVLCSDGFYIDAKTEVAIPKEGIVQVTAGWEMALWGIPNRSNMGAYAEVWAKIEAGPATVGTEVKGAYIQDGGDHLIYAYGAVHVVIGKVAGHVAIRDDGADVGLGKNEKYEEMIAKMRSRAKMMGEKASEARSKAQQLKKAALVPSPSAVGTPAEDLAKAGYAAYTDKWIRARSDLFGFIDKQNQKQGKPRWEIYKLMKQATNGPLGKGVADTSKMRQAWQDMKRELTRLRAAAQEVQSRLQEAESQLRGLVIKQQRRARSFSTPVQSAQISPVTDGNGTVTQLPGFQISGAQAQRNTGQLTDAKRRREQLDRKYRKALSAALADLQTFDRVASGKTIVDYRALGRDLNLGQNLNLGQIRPSGPSSPPPAARSAEGSETGRELRQGPRPPRPAARAGEHPTSQTGRLTNERVDSRSIADVGEQYRRAITAVNENYARRLDNYRARSSEADRLLTRELVRFSSSGTPGNGSNVRGELAGLYSTPQNNQEFAKAKSRIEKRYTLVDELVGKQNPGSRWNKGQFRWRSGGLTEETKKKLRQLWVESGMEVWWDMHKKGLQAYRDSTRQQARRVANRYRQRIGPLKDAHVGFTETVDQFYALKADLTTTAYGLAKEYVEWRRAQGDSGAGEKYKQTLKSLVASLEPPKIQNITAQSSHQGYFSRVQIQWSAVPQSNQGRVSEVSYDINLSRYSQRRSLENARFRTVGGKGTASMTFYAFSLADQLSGTAPMNRRFDMALRVRGEGGNTAARTAQFAAPVQPGGGGPGVGGGPSGSIETKDRTPPTKPTVSPRNMRNRPKGIVGGVYPYAGNSGQRQVQSYWSPDSSRVSLVVESRDPESDVTKIEYAVGSRPMQGRRTDRQGWTQVPGTRITDGQNQSGVNWKQRITIRDLDLSGTDPTYISLRTANGEGLTSDVNTIGAPFYYDSTPPIVDPSEPRVRSYSQRPDPRQSPKFQETRAPATQKAPGWKSPRASEVGTKDQVTLELGVSVRDPESEALAPDLRVLSRKVGPETAFNRSSVCPQGCGYWERRTSEFSIDWSDTGRGLEDTLYAYVRSENLVEKTTVAEVAISPSDGSRPTTPTVQVRPRSKGATLYLTQEAADPESGIAGYRYAVGTSPRGTSVRDFPESGVDFTDEVNFQVGRSQFSLPPSTREPKSISIPKGHLPSGKEYYVSAMAINGKGRASRVATTGPAAYDSTPPLKPSITAGYVPGSVPSGPRMRFEAQGLGDPQSGLQGNEVHWELKPLLDPSRSIQAGTLSKRGLGTGTFSESRSVPMPAETPDVYRALGFRVALSMENGAGMTRTAKSPGYLIGTEDWGDSRENWPRLARELYEDGGLAPTRLVEIRQALGQYQEADRTWLISRLEAATSSRRRALLNNLSTLLGPRAWEEESRTSWREAASKLLDAGVPVARLAKARQRLAGLPQEARETILGRLSGAQTTAERKRILKSILSGP</sequence>
<dbReference type="Gene3D" id="2.60.40.10">
    <property type="entry name" value="Immunoglobulins"/>
    <property type="match status" value="1"/>
</dbReference>
<keyword evidence="3" id="KW-1133">Transmembrane helix</keyword>
<feature type="region of interest" description="Disordered" evidence="2">
    <location>
        <begin position="3810"/>
        <end position="3863"/>
    </location>
</feature>
<keyword evidence="3" id="KW-0812">Transmembrane</keyword>
<feature type="region of interest" description="Disordered" evidence="2">
    <location>
        <begin position="2097"/>
        <end position="2118"/>
    </location>
</feature>
<feature type="compositionally biased region" description="Polar residues" evidence="2">
    <location>
        <begin position="3746"/>
        <end position="3763"/>
    </location>
</feature>
<feature type="compositionally biased region" description="Gly residues" evidence="2">
    <location>
        <begin position="3646"/>
        <end position="3658"/>
    </location>
</feature>
<name>A0A9X3A090_9BACT</name>
<dbReference type="RefSeq" id="WP_259078624.1">
    <property type="nucleotide sequence ID" value="NZ_JANTZC010000031.1"/>
</dbReference>
<evidence type="ECO:0000256" key="3">
    <source>
        <dbReference type="SAM" id="Phobius"/>
    </source>
</evidence>
<evidence type="ECO:0000256" key="1">
    <source>
        <dbReference type="SAM" id="Coils"/>
    </source>
</evidence>
<feature type="region of interest" description="Disordered" evidence="2">
    <location>
        <begin position="3244"/>
        <end position="3304"/>
    </location>
</feature>
<feature type="region of interest" description="Disordered" evidence="2">
    <location>
        <begin position="4141"/>
        <end position="4160"/>
    </location>
</feature>
<evidence type="ECO:0000313" key="5">
    <source>
        <dbReference type="Proteomes" id="UP001155040"/>
    </source>
</evidence>
<feature type="region of interest" description="Disordered" evidence="2">
    <location>
        <begin position="3736"/>
        <end position="3763"/>
    </location>
</feature>
<feature type="coiled-coil region" evidence="1">
    <location>
        <begin position="3109"/>
        <end position="3143"/>
    </location>
</feature>
<feature type="coiled-coil region" evidence="1">
    <location>
        <begin position="3183"/>
        <end position="3210"/>
    </location>
</feature>
<protein>
    <submittedName>
        <fullName evidence="4">Uncharacterized protein</fullName>
    </submittedName>
</protein>
<feature type="transmembrane region" description="Helical" evidence="3">
    <location>
        <begin position="21"/>
        <end position="43"/>
    </location>
</feature>
<feature type="region of interest" description="Disordered" evidence="2">
    <location>
        <begin position="434"/>
        <end position="457"/>
    </location>
</feature>
<dbReference type="InterPro" id="IPR013783">
    <property type="entry name" value="Ig-like_fold"/>
</dbReference>